<dbReference type="GO" id="GO:0036297">
    <property type="term" value="P:interstrand cross-link repair"/>
    <property type="evidence" value="ECO:0007669"/>
    <property type="project" value="InterPro"/>
</dbReference>
<reference evidence="5" key="1">
    <citation type="submission" date="2022-03" db="EMBL/GenBank/DDBJ databases">
        <title>A functionally conserved STORR gene fusion in Papaver species that diverged 16.8 million years ago.</title>
        <authorList>
            <person name="Catania T."/>
        </authorList>
    </citation>
    <scope>NUCLEOTIDE SEQUENCE</scope>
    <source>
        <strain evidence="5">S-191538</strain>
    </source>
</reference>
<dbReference type="InterPro" id="IPR037381">
    <property type="entry name" value="RFWD3"/>
</dbReference>
<protein>
    <recommendedName>
        <fullName evidence="4">RING-type domain-containing protein</fullName>
    </recommendedName>
</protein>
<keyword evidence="1" id="KW-0863">Zinc-finger</keyword>
<feature type="compositionally biased region" description="Polar residues" evidence="3">
    <location>
        <begin position="224"/>
        <end position="241"/>
    </location>
</feature>
<evidence type="ECO:0000259" key="4">
    <source>
        <dbReference type="PROSITE" id="PS50089"/>
    </source>
</evidence>
<dbReference type="GO" id="GO:0016567">
    <property type="term" value="P:protein ubiquitination"/>
    <property type="evidence" value="ECO:0007669"/>
    <property type="project" value="InterPro"/>
</dbReference>
<keyword evidence="6" id="KW-1185">Reference proteome</keyword>
<keyword evidence="2" id="KW-0175">Coiled coil</keyword>
<evidence type="ECO:0000313" key="5">
    <source>
        <dbReference type="EMBL" id="MCL7041511.1"/>
    </source>
</evidence>
<dbReference type="CDD" id="cd16450">
    <property type="entry name" value="mRING-C3HGC3_RFWD3"/>
    <property type="match status" value="1"/>
</dbReference>
<dbReference type="EMBL" id="JAJJMA010224475">
    <property type="protein sequence ID" value="MCL7041511.1"/>
    <property type="molecule type" value="Genomic_DNA"/>
</dbReference>
<dbReference type="Gene3D" id="3.30.40.10">
    <property type="entry name" value="Zinc/RING finger domain, C3HC4 (zinc finger)"/>
    <property type="match status" value="1"/>
</dbReference>
<evidence type="ECO:0000256" key="3">
    <source>
        <dbReference type="SAM" id="MobiDB-lite"/>
    </source>
</evidence>
<keyword evidence="1" id="KW-0479">Metal-binding</keyword>
<gene>
    <name evidence="5" type="ORF">MKW94_020441</name>
</gene>
<dbReference type="PANTHER" id="PTHR16047:SF7">
    <property type="entry name" value="E3 UBIQUITIN-PROTEIN LIGASE RFWD3"/>
    <property type="match status" value="1"/>
</dbReference>
<comment type="caution">
    <text evidence="5">The sequence shown here is derived from an EMBL/GenBank/DDBJ whole genome shotgun (WGS) entry which is preliminary data.</text>
</comment>
<proteinExistence type="predicted"/>
<dbReference type="Pfam" id="PF13639">
    <property type="entry name" value="zf-RING_2"/>
    <property type="match status" value="1"/>
</dbReference>
<dbReference type="GO" id="GO:0005634">
    <property type="term" value="C:nucleus"/>
    <property type="evidence" value="ECO:0007669"/>
    <property type="project" value="InterPro"/>
</dbReference>
<feature type="compositionally biased region" description="Low complexity" evidence="3">
    <location>
        <begin position="102"/>
        <end position="111"/>
    </location>
</feature>
<feature type="region of interest" description="Disordered" evidence="3">
    <location>
        <begin position="183"/>
        <end position="241"/>
    </location>
</feature>
<sequence>MNSSRPNPQSPTPSSEEEDENLVIRGDDNLRGSGNRRRRRRRQVFYSSDEDGEGLFPFVDDLQADPFVDARDIAEEESFSDFSVGSGGTRLSPFIEDDDIWDGWWGSEGESPATTPTEPQYDPTEPTSPYNPFSLPNYPISPYEPNYMPAYRSHSPQYSPTSSDYSLLHRSHFPDFHAHSLHIPQYDSPQSPRRRFFAFPSSSDASPSPSYTSRSPSPFAPQSPRLNSSTDLVRGESSGNDESTVCCSICMNPYSAQGDHQVSCLPCGHLYGLSCIRRWIKHSKQRYSKCPLCNQMCSLKDVVKLYVPWLPVVERGKQESSVSNQPQDDLYKVRFAKFEEELANIKSGVMTNAERSERIEKFCMQYESTQKTRRSFDEELAEIKEDFQKKFEDLNKKIDLKSEQQNNKIDAFFRRVDDTLCNLRTVEKQKHEIEEKDRKIKELTMSLERQDVQIHQMKKRRKP</sequence>
<accession>A0AA41VHS9</accession>
<dbReference type="GO" id="GO:0008270">
    <property type="term" value="F:zinc ion binding"/>
    <property type="evidence" value="ECO:0007669"/>
    <property type="project" value="UniProtKB-KW"/>
</dbReference>
<evidence type="ECO:0000313" key="6">
    <source>
        <dbReference type="Proteomes" id="UP001177140"/>
    </source>
</evidence>
<dbReference type="AlphaFoldDB" id="A0AA41VHS9"/>
<dbReference type="SMART" id="SM00184">
    <property type="entry name" value="RING"/>
    <property type="match status" value="1"/>
</dbReference>
<feature type="compositionally biased region" description="Low complexity" evidence="3">
    <location>
        <begin position="197"/>
        <end position="217"/>
    </location>
</feature>
<dbReference type="SUPFAM" id="SSF57850">
    <property type="entry name" value="RING/U-box"/>
    <property type="match status" value="1"/>
</dbReference>
<evidence type="ECO:0000256" key="1">
    <source>
        <dbReference type="PROSITE-ProRule" id="PRU00175"/>
    </source>
</evidence>
<organism evidence="5 6">
    <name type="scientific">Papaver nudicaule</name>
    <name type="common">Iceland poppy</name>
    <dbReference type="NCBI Taxonomy" id="74823"/>
    <lineage>
        <taxon>Eukaryota</taxon>
        <taxon>Viridiplantae</taxon>
        <taxon>Streptophyta</taxon>
        <taxon>Embryophyta</taxon>
        <taxon>Tracheophyta</taxon>
        <taxon>Spermatophyta</taxon>
        <taxon>Magnoliopsida</taxon>
        <taxon>Ranunculales</taxon>
        <taxon>Papaveraceae</taxon>
        <taxon>Papaveroideae</taxon>
        <taxon>Papaver</taxon>
    </lineage>
</organism>
<dbReference type="GO" id="GO:0004842">
    <property type="term" value="F:ubiquitin-protein transferase activity"/>
    <property type="evidence" value="ECO:0007669"/>
    <property type="project" value="InterPro"/>
</dbReference>
<dbReference type="InterPro" id="IPR001841">
    <property type="entry name" value="Znf_RING"/>
</dbReference>
<name>A0AA41VHS9_PAPNU</name>
<dbReference type="Proteomes" id="UP001177140">
    <property type="component" value="Unassembled WGS sequence"/>
</dbReference>
<dbReference type="InterPro" id="IPR013083">
    <property type="entry name" value="Znf_RING/FYVE/PHD"/>
</dbReference>
<feature type="region of interest" description="Disordered" evidence="3">
    <location>
        <begin position="1"/>
        <end position="40"/>
    </location>
</feature>
<feature type="domain" description="RING-type" evidence="4">
    <location>
        <begin position="247"/>
        <end position="294"/>
    </location>
</feature>
<dbReference type="PANTHER" id="PTHR16047">
    <property type="entry name" value="RFWD3 PROTEIN"/>
    <property type="match status" value="1"/>
</dbReference>
<dbReference type="PROSITE" id="PS50089">
    <property type="entry name" value="ZF_RING_2"/>
    <property type="match status" value="1"/>
</dbReference>
<evidence type="ECO:0000256" key="2">
    <source>
        <dbReference type="SAM" id="Coils"/>
    </source>
</evidence>
<feature type="coiled-coil region" evidence="2">
    <location>
        <begin position="366"/>
        <end position="460"/>
    </location>
</feature>
<feature type="region of interest" description="Disordered" evidence="3">
    <location>
        <begin position="76"/>
        <end position="136"/>
    </location>
</feature>
<keyword evidence="1" id="KW-0862">Zinc</keyword>